<dbReference type="EMBL" id="RPDH01000002">
    <property type="protein sequence ID" value="RPE08477.1"/>
    <property type="molecule type" value="Genomic_DNA"/>
</dbReference>
<name>A0A3N4PWP5_9BACT</name>
<evidence type="ECO:0000256" key="1">
    <source>
        <dbReference type="SAM" id="Phobius"/>
    </source>
</evidence>
<keyword evidence="4" id="KW-1185">Reference proteome</keyword>
<dbReference type="AlphaFoldDB" id="A0A3N4PWP5"/>
<keyword evidence="1" id="KW-0812">Transmembrane</keyword>
<dbReference type="Proteomes" id="UP000278351">
    <property type="component" value="Unassembled WGS sequence"/>
</dbReference>
<proteinExistence type="predicted"/>
<dbReference type="RefSeq" id="WP_123847480.1">
    <property type="nucleotide sequence ID" value="NZ_RPDH01000002.1"/>
</dbReference>
<dbReference type="InterPro" id="IPR024478">
    <property type="entry name" value="HlyB_4HB_MCP"/>
</dbReference>
<feature type="transmembrane region" description="Helical" evidence="1">
    <location>
        <begin position="164"/>
        <end position="181"/>
    </location>
</feature>
<gene>
    <name evidence="3" type="ORF">EGT74_15640</name>
</gene>
<organism evidence="3 4">
    <name type="scientific">Chitinophaga lutea</name>
    <dbReference type="NCBI Taxonomy" id="2488634"/>
    <lineage>
        <taxon>Bacteria</taxon>
        <taxon>Pseudomonadati</taxon>
        <taxon>Bacteroidota</taxon>
        <taxon>Chitinophagia</taxon>
        <taxon>Chitinophagales</taxon>
        <taxon>Chitinophagaceae</taxon>
        <taxon>Chitinophaga</taxon>
    </lineage>
</organism>
<comment type="caution">
    <text evidence="3">The sequence shown here is derived from an EMBL/GenBank/DDBJ whole genome shotgun (WGS) entry which is preliminary data.</text>
</comment>
<keyword evidence="1" id="KW-1133">Transmembrane helix</keyword>
<sequence length="194" mass="21784">MKSFFRIKTKFKVCCLFIVIIVLVLLNNLRERKSINRLDHSISAIYQDRLLPATYLYGIANHLYEQRLMGSDGHPAAIDSLVTVYERTYLTPDEKKQWVSFKDHLARYRATAAAGDTLAMMREFQLTINNLNALSSIQIGEGKLLQTDSKSIVSGSTLSSKLELTLLIILGVLAIVLLGLTEKAFNPAEHQSLN</sequence>
<keyword evidence="1" id="KW-0472">Membrane</keyword>
<feature type="domain" description="Chemotaxis methyl-accepting receptor HlyB-like 4HB MCP" evidence="2">
    <location>
        <begin position="6"/>
        <end position="67"/>
    </location>
</feature>
<protein>
    <recommendedName>
        <fullName evidence="2">Chemotaxis methyl-accepting receptor HlyB-like 4HB MCP domain-containing protein</fullName>
    </recommendedName>
</protein>
<dbReference type="OrthoDB" id="1438991at2"/>
<evidence type="ECO:0000313" key="3">
    <source>
        <dbReference type="EMBL" id="RPE08477.1"/>
    </source>
</evidence>
<reference evidence="3 4" key="1">
    <citation type="submission" date="2018-11" db="EMBL/GenBank/DDBJ databases">
        <title>Chitinophaga lutea sp.nov., isolate from arsenic contaminated soil.</title>
        <authorList>
            <person name="Zong Y."/>
        </authorList>
    </citation>
    <scope>NUCLEOTIDE SEQUENCE [LARGE SCALE GENOMIC DNA]</scope>
    <source>
        <strain evidence="3 4">ZY74</strain>
    </source>
</reference>
<evidence type="ECO:0000259" key="2">
    <source>
        <dbReference type="Pfam" id="PF12729"/>
    </source>
</evidence>
<dbReference type="Pfam" id="PF12729">
    <property type="entry name" value="4HB_MCP_1"/>
    <property type="match status" value="1"/>
</dbReference>
<accession>A0A3N4PWP5</accession>
<evidence type="ECO:0000313" key="4">
    <source>
        <dbReference type="Proteomes" id="UP000278351"/>
    </source>
</evidence>